<keyword evidence="2" id="KW-0238">DNA-binding</keyword>
<keyword evidence="3" id="KW-1185">Reference proteome</keyword>
<organism evidence="2 3">
    <name type="scientific">Mucilaginibacter gossypii</name>
    <dbReference type="NCBI Taxonomy" id="551996"/>
    <lineage>
        <taxon>Bacteria</taxon>
        <taxon>Pseudomonadati</taxon>
        <taxon>Bacteroidota</taxon>
        <taxon>Sphingobacteriia</taxon>
        <taxon>Sphingobacteriales</taxon>
        <taxon>Sphingobacteriaceae</taxon>
        <taxon>Mucilaginibacter</taxon>
    </lineage>
</organism>
<dbReference type="Gene3D" id="1.10.10.10">
    <property type="entry name" value="Winged helix-like DNA-binding domain superfamily/Winged helix DNA-binding domain"/>
    <property type="match status" value="1"/>
</dbReference>
<dbReference type="Gene3D" id="1.10.260.40">
    <property type="entry name" value="lambda repressor-like DNA-binding domains"/>
    <property type="match status" value="1"/>
</dbReference>
<dbReference type="InterPro" id="IPR001845">
    <property type="entry name" value="HTH_ArsR_DNA-bd_dom"/>
</dbReference>
<dbReference type="GO" id="GO:0003700">
    <property type="term" value="F:DNA-binding transcription factor activity"/>
    <property type="evidence" value="ECO:0007669"/>
    <property type="project" value="InterPro"/>
</dbReference>
<sequence length="234" mass="26160">MPGSNMDINKADLELCNFARLLALPIRVCIFKTLIANNNILSHEALLSLPFNPGQLTKHITDLKKAGFVTIRRENRKIRYELKTSDINRPARQLADLFKIIGSYAPIEPLNPNTVASGKESLPPAALSFGGLIKKYRTTLKFSQEYLSAELGMNRSDLSRIESDKKDFPPGKLQLLALALSVECDVLKKQFYSFKIVEMVDKSGFDEAVLKNVSNVLQAGIPVSEHFPTRRATR</sequence>
<gene>
    <name evidence="2" type="ORF">SAMN05192573_109195</name>
</gene>
<dbReference type="AlphaFoldDB" id="A0A1G8CCM5"/>
<name>A0A1G8CCM5_9SPHI</name>
<proteinExistence type="predicted"/>
<evidence type="ECO:0000313" key="3">
    <source>
        <dbReference type="Proteomes" id="UP000199705"/>
    </source>
</evidence>
<dbReference type="InterPro" id="IPR001387">
    <property type="entry name" value="Cro/C1-type_HTH"/>
</dbReference>
<feature type="domain" description="HTH cro/C1-type" evidence="1">
    <location>
        <begin position="133"/>
        <end position="187"/>
    </location>
</feature>
<accession>A0A1G8CCM5</accession>
<dbReference type="SUPFAM" id="SSF46785">
    <property type="entry name" value="Winged helix' DNA-binding domain"/>
    <property type="match status" value="1"/>
</dbReference>
<dbReference type="GO" id="GO:0003677">
    <property type="term" value="F:DNA binding"/>
    <property type="evidence" value="ECO:0007669"/>
    <property type="project" value="UniProtKB-KW"/>
</dbReference>
<dbReference type="STRING" id="551996.SAMN05192573_109195"/>
<dbReference type="InterPro" id="IPR036388">
    <property type="entry name" value="WH-like_DNA-bd_sf"/>
</dbReference>
<dbReference type="InterPro" id="IPR010982">
    <property type="entry name" value="Lambda_DNA-bd_dom_sf"/>
</dbReference>
<evidence type="ECO:0000313" key="2">
    <source>
        <dbReference type="EMBL" id="SDH43099.1"/>
    </source>
</evidence>
<dbReference type="SUPFAM" id="SSF47413">
    <property type="entry name" value="lambda repressor-like DNA-binding domains"/>
    <property type="match status" value="1"/>
</dbReference>
<dbReference type="Proteomes" id="UP000199705">
    <property type="component" value="Unassembled WGS sequence"/>
</dbReference>
<reference evidence="3" key="1">
    <citation type="submission" date="2016-10" db="EMBL/GenBank/DDBJ databases">
        <authorList>
            <person name="Varghese N."/>
            <person name="Submissions S."/>
        </authorList>
    </citation>
    <scope>NUCLEOTIDE SEQUENCE [LARGE SCALE GENOMIC DNA]</scope>
    <source>
        <strain evidence="3">Gh-67</strain>
    </source>
</reference>
<dbReference type="Pfam" id="PF01381">
    <property type="entry name" value="HTH_3"/>
    <property type="match status" value="1"/>
</dbReference>
<dbReference type="RefSeq" id="WP_091170298.1">
    <property type="nucleotide sequence ID" value="NZ_FNCG01000009.1"/>
</dbReference>
<evidence type="ECO:0000259" key="1">
    <source>
        <dbReference type="PROSITE" id="PS50943"/>
    </source>
</evidence>
<dbReference type="EMBL" id="FNCG01000009">
    <property type="protein sequence ID" value="SDH43099.1"/>
    <property type="molecule type" value="Genomic_DNA"/>
</dbReference>
<dbReference type="SMART" id="SM00418">
    <property type="entry name" value="HTH_ARSR"/>
    <property type="match status" value="1"/>
</dbReference>
<protein>
    <submittedName>
        <fullName evidence="2">DNA-binding transcriptional regulator, ArsR family</fullName>
    </submittedName>
</protein>
<dbReference type="SMART" id="SM00530">
    <property type="entry name" value="HTH_XRE"/>
    <property type="match status" value="1"/>
</dbReference>
<dbReference type="InterPro" id="IPR036390">
    <property type="entry name" value="WH_DNA-bd_sf"/>
</dbReference>
<dbReference type="CDD" id="cd00093">
    <property type="entry name" value="HTH_XRE"/>
    <property type="match status" value="1"/>
</dbReference>
<dbReference type="PROSITE" id="PS50943">
    <property type="entry name" value="HTH_CROC1"/>
    <property type="match status" value="1"/>
</dbReference>